<evidence type="ECO:0000256" key="1">
    <source>
        <dbReference type="SAM" id="Coils"/>
    </source>
</evidence>
<name>A0AAU9TQ28_EUPED</name>
<protein>
    <recommendedName>
        <fullName evidence="5">Endonuclease-reverse transcriptase</fullName>
    </recommendedName>
</protein>
<reference evidence="3" key="1">
    <citation type="submission" date="2022-03" db="EMBL/GenBank/DDBJ databases">
        <authorList>
            <person name="Tunstrom K."/>
        </authorList>
    </citation>
    <scope>NUCLEOTIDE SEQUENCE</scope>
</reference>
<proteinExistence type="predicted"/>
<gene>
    <name evidence="3" type="ORF">EEDITHA_LOCUS4091</name>
</gene>
<evidence type="ECO:0000256" key="2">
    <source>
        <dbReference type="SAM" id="MobiDB-lite"/>
    </source>
</evidence>
<evidence type="ECO:0000313" key="4">
    <source>
        <dbReference type="Proteomes" id="UP001153954"/>
    </source>
</evidence>
<evidence type="ECO:0000313" key="3">
    <source>
        <dbReference type="EMBL" id="CAH2087876.1"/>
    </source>
</evidence>
<comment type="caution">
    <text evidence="3">The sequence shown here is derived from an EMBL/GenBank/DDBJ whole genome shotgun (WGS) entry which is preliminary data.</text>
</comment>
<sequence length="270" mass="31674">MDEIKQMLLKMQKDMARQKQDMLNMKEDIKSTINNNINDKFNILDKKNSILEKKIEEQSTKIKSLERRIRQKNLVIFGVEECEKSYHELEDIIINIIKMYFKLSCDRSQIEAIRRLGKKGGNVRPIVITFSTVGFKLKILKNKSYLRNTSYYIKEDYPKEVLNKRKELQAQLHKEREAGNIAFIKYDKLIVLNKNKSNHNQQMGKKNMSESPEIIPPHSGGHKPQHESKKPSKKNKASNMRDYIFQKPKPNYTRTDTTQEQANTSQSNLA</sequence>
<feature type="coiled-coil region" evidence="1">
    <location>
        <begin position="1"/>
        <end position="75"/>
    </location>
</feature>
<accession>A0AAU9TQ28</accession>
<feature type="compositionally biased region" description="Polar residues" evidence="2">
    <location>
        <begin position="252"/>
        <end position="270"/>
    </location>
</feature>
<feature type="region of interest" description="Disordered" evidence="2">
    <location>
        <begin position="197"/>
        <end position="270"/>
    </location>
</feature>
<organism evidence="3 4">
    <name type="scientific">Euphydryas editha</name>
    <name type="common">Edith's checkerspot</name>
    <dbReference type="NCBI Taxonomy" id="104508"/>
    <lineage>
        <taxon>Eukaryota</taxon>
        <taxon>Metazoa</taxon>
        <taxon>Ecdysozoa</taxon>
        <taxon>Arthropoda</taxon>
        <taxon>Hexapoda</taxon>
        <taxon>Insecta</taxon>
        <taxon>Pterygota</taxon>
        <taxon>Neoptera</taxon>
        <taxon>Endopterygota</taxon>
        <taxon>Lepidoptera</taxon>
        <taxon>Glossata</taxon>
        <taxon>Ditrysia</taxon>
        <taxon>Papilionoidea</taxon>
        <taxon>Nymphalidae</taxon>
        <taxon>Nymphalinae</taxon>
        <taxon>Euphydryas</taxon>
    </lineage>
</organism>
<dbReference type="EMBL" id="CAKOGL010000007">
    <property type="protein sequence ID" value="CAH2087876.1"/>
    <property type="molecule type" value="Genomic_DNA"/>
</dbReference>
<dbReference type="AlphaFoldDB" id="A0AAU9TQ28"/>
<evidence type="ECO:0008006" key="5">
    <source>
        <dbReference type="Google" id="ProtNLM"/>
    </source>
</evidence>
<keyword evidence="4" id="KW-1185">Reference proteome</keyword>
<dbReference type="Proteomes" id="UP001153954">
    <property type="component" value="Unassembled WGS sequence"/>
</dbReference>
<keyword evidence="1" id="KW-0175">Coiled coil</keyword>